<dbReference type="SUPFAM" id="SSF48576">
    <property type="entry name" value="Terpenoid synthases"/>
    <property type="match status" value="1"/>
</dbReference>
<dbReference type="SFLD" id="SFLDS00005">
    <property type="entry name" value="Isoprenoid_Synthase_Type_I"/>
    <property type="match status" value="1"/>
</dbReference>
<dbReference type="OrthoDB" id="10257492at2759"/>
<organism evidence="6">
    <name type="scientific">Pelagomonas calceolata</name>
    <dbReference type="NCBI Taxonomy" id="35677"/>
    <lineage>
        <taxon>Eukaryota</taxon>
        <taxon>Sar</taxon>
        <taxon>Stramenopiles</taxon>
        <taxon>Ochrophyta</taxon>
        <taxon>Pelagophyceae</taxon>
        <taxon>Pelagomonadales</taxon>
        <taxon>Pelagomonadaceae</taxon>
        <taxon>Pelagomonas</taxon>
    </lineage>
</organism>
<comment type="similarity">
    <text evidence="5">Belongs to the FPP/GGPP synthase family.</text>
</comment>
<dbReference type="PROSITE" id="PS00723">
    <property type="entry name" value="POLYPRENYL_SYNTHASE_1"/>
    <property type="match status" value="1"/>
</dbReference>
<dbReference type="Pfam" id="PF00348">
    <property type="entry name" value="polyprenyl_synt"/>
    <property type="match status" value="1"/>
</dbReference>
<evidence type="ECO:0008006" key="9">
    <source>
        <dbReference type="Google" id="ProtNLM"/>
    </source>
</evidence>
<dbReference type="GO" id="GO:0004161">
    <property type="term" value="F:dimethylallyltranstransferase activity"/>
    <property type="evidence" value="ECO:0007669"/>
    <property type="project" value="TreeGrafter"/>
</dbReference>
<gene>
    <name evidence="6" type="ORF">PCAL00307_LOCUS7053</name>
    <name evidence="7" type="ORF">PECAL_6P18490</name>
</gene>
<evidence type="ECO:0000313" key="7">
    <source>
        <dbReference type="EMBL" id="CAH0380206.1"/>
    </source>
</evidence>
<name>A0A7S4E605_9STRA</name>
<dbReference type="PANTHER" id="PTHR11525:SF0">
    <property type="entry name" value="FARNESYL PYROPHOSPHATE SYNTHASE"/>
    <property type="match status" value="1"/>
</dbReference>
<keyword evidence="8" id="KW-1185">Reference proteome</keyword>
<dbReference type="InterPro" id="IPR039702">
    <property type="entry name" value="FPS1-like"/>
</dbReference>
<dbReference type="SFLD" id="SFLDG01017">
    <property type="entry name" value="Polyprenyl_Transferase_Like"/>
    <property type="match status" value="1"/>
</dbReference>
<reference evidence="6" key="1">
    <citation type="submission" date="2021-01" db="EMBL/GenBank/DDBJ databases">
        <authorList>
            <person name="Corre E."/>
            <person name="Pelletier E."/>
            <person name="Niang G."/>
            <person name="Scheremetjew M."/>
            <person name="Finn R."/>
            <person name="Kale V."/>
            <person name="Holt S."/>
            <person name="Cochrane G."/>
            <person name="Meng A."/>
            <person name="Brown T."/>
            <person name="Cohen L."/>
        </authorList>
    </citation>
    <scope>NUCLEOTIDE SEQUENCE</scope>
    <source>
        <strain evidence="6">CCMP1756</strain>
    </source>
</reference>
<dbReference type="Gene3D" id="1.10.600.10">
    <property type="entry name" value="Farnesyl Diphosphate Synthase"/>
    <property type="match status" value="1"/>
</dbReference>
<keyword evidence="2 5" id="KW-0808">Transferase</keyword>
<accession>A0A7S4E605</accession>
<dbReference type="Proteomes" id="UP000789595">
    <property type="component" value="Unassembled WGS sequence"/>
</dbReference>
<dbReference type="PANTHER" id="PTHR11525">
    <property type="entry name" value="FARNESYL-PYROPHOSPHATE SYNTHETASE"/>
    <property type="match status" value="1"/>
</dbReference>
<protein>
    <recommendedName>
        <fullName evidence="9">Farnesyl pyrophosphate synthase</fullName>
    </recommendedName>
</protein>
<dbReference type="CDD" id="cd00685">
    <property type="entry name" value="Trans_IPPS_HT"/>
    <property type="match status" value="1"/>
</dbReference>
<dbReference type="GO" id="GO:0004337">
    <property type="term" value="F:(2E,6E)-farnesyl diphosphate synthase activity"/>
    <property type="evidence" value="ECO:0007669"/>
    <property type="project" value="TreeGrafter"/>
</dbReference>
<evidence type="ECO:0000256" key="5">
    <source>
        <dbReference type="RuleBase" id="RU004466"/>
    </source>
</evidence>
<comment type="cofactor">
    <cofactor evidence="1">
        <name>Mg(2+)</name>
        <dbReference type="ChEBI" id="CHEBI:18420"/>
    </cofactor>
</comment>
<dbReference type="EMBL" id="HBIW01008331">
    <property type="protein sequence ID" value="CAE0691617.1"/>
    <property type="molecule type" value="Transcribed_RNA"/>
</dbReference>
<evidence type="ECO:0000313" key="6">
    <source>
        <dbReference type="EMBL" id="CAE0691617.1"/>
    </source>
</evidence>
<dbReference type="AlphaFoldDB" id="A0A7S4E605"/>
<keyword evidence="3" id="KW-0479">Metal-binding</keyword>
<dbReference type="GO" id="GO:0045337">
    <property type="term" value="P:farnesyl diphosphate biosynthetic process"/>
    <property type="evidence" value="ECO:0007669"/>
    <property type="project" value="TreeGrafter"/>
</dbReference>
<evidence type="ECO:0000256" key="1">
    <source>
        <dbReference type="ARBA" id="ARBA00001946"/>
    </source>
</evidence>
<dbReference type="InterPro" id="IPR008949">
    <property type="entry name" value="Isoprenoid_synthase_dom_sf"/>
</dbReference>
<reference evidence="7" key="2">
    <citation type="submission" date="2021-11" db="EMBL/GenBank/DDBJ databases">
        <authorList>
            <consortium name="Genoscope - CEA"/>
            <person name="William W."/>
        </authorList>
    </citation>
    <scope>NUCLEOTIDE SEQUENCE</scope>
</reference>
<dbReference type="GO" id="GO:0005737">
    <property type="term" value="C:cytoplasm"/>
    <property type="evidence" value="ECO:0007669"/>
    <property type="project" value="TreeGrafter"/>
</dbReference>
<keyword evidence="4" id="KW-0460">Magnesium</keyword>
<proteinExistence type="inferred from homology"/>
<evidence type="ECO:0000256" key="4">
    <source>
        <dbReference type="ARBA" id="ARBA00022842"/>
    </source>
</evidence>
<evidence type="ECO:0000256" key="3">
    <source>
        <dbReference type="ARBA" id="ARBA00022723"/>
    </source>
</evidence>
<evidence type="ECO:0000313" key="8">
    <source>
        <dbReference type="Proteomes" id="UP000789595"/>
    </source>
</evidence>
<sequence length="419" mass="47089">MLEAVLTLLAAAWGAAIHQLVPADQQLAVGVLAFITLGAAYLCQSKTKELSAIGPAVDEAKVTKRPYPTYDISTPEAKKASFKAIIPILIDEACEELEQSYEVRPDEVAWIRKVLDYNVTGGKMNRGLMVVESGILLFGDRCTNDDLCRFAVLGWVIEMLQAWLLIADDIMDSSVTRRGQPCWYKKDGLGVAAINDAFLVEMLLFKALRRHFGDRPEYSRLVDLVMETTLQTELGQLLDIKCDTAPLSAFTLDRWTAIVKYKTAFYSFYLPVAMAMVCAGIEDRSEYDAAREILVVMGVYFQAQDDFLDAFGSHEQIGKIGTDIQDKKCGWLFVNAYNGMVDAKDKAYLDKHYGQPTCKVGSKPEKAIKEIYRKIGLEAKYQKYEEDSYAQIMSLKGSAKQVPWAVFETFLKKVYKRKK</sequence>
<dbReference type="GO" id="GO:0046872">
    <property type="term" value="F:metal ion binding"/>
    <property type="evidence" value="ECO:0007669"/>
    <property type="project" value="UniProtKB-KW"/>
</dbReference>
<dbReference type="InterPro" id="IPR000092">
    <property type="entry name" value="Polyprenyl_synt"/>
</dbReference>
<evidence type="ECO:0000256" key="2">
    <source>
        <dbReference type="ARBA" id="ARBA00022679"/>
    </source>
</evidence>
<dbReference type="InterPro" id="IPR033749">
    <property type="entry name" value="Polyprenyl_synt_CS"/>
</dbReference>
<dbReference type="EMBL" id="CAKKNE010000006">
    <property type="protein sequence ID" value="CAH0380206.1"/>
    <property type="molecule type" value="Genomic_DNA"/>
</dbReference>